<feature type="DNA-binding region" description="H-T-H motif" evidence="2">
    <location>
        <begin position="38"/>
        <end position="57"/>
    </location>
</feature>
<sequence length="222" mass="25428">MKSIFYKDTFTKISEAKRNKIIQTATHEFAEHGFESANINTIAKKAGISIGAMYSYFGSKEDLFSTIVGFAVETLKSALDKIMQSEDDFLLKIESIIRAIQVSSRENVLLTKLYGQLTAENRYDLIAQIVTEMESVSADLYANMLKEAQDRNEISSEIDVRLFAFFLDNLFITFQFSYTCEYYKERFKIFTNENILDDDVIVAEQLMKFIKNALAVKTSNHS</sequence>
<dbReference type="PANTHER" id="PTHR43479:SF11">
    <property type="entry name" value="ACREF_ENVCD OPERON REPRESSOR-RELATED"/>
    <property type="match status" value="1"/>
</dbReference>
<dbReference type="RefSeq" id="WP_194699865.1">
    <property type="nucleotide sequence ID" value="NZ_JADKNH010000001.1"/>
</dbReference>
<dbReference type="PANTHER" id="PTHR43479">
    <property type="entry name" value="ACREF/ENVCD OPERON REPRESSOR-RELATED"/>
    <property type="match status" value="1"/>
</dbReference>
<dbReference type="PROSITE" id="PS50977">
    <property type="entry name" value="HTH_TETR_2"/>
    <property type="match status" value="1"/>
</dbReference>
<dbReference type="PRINTS" id="PR00455">
    <property type="entry name" value="HTHTETR"/>
</dbReference>
<dbReference type="Gene3D" id="1.10.357.10">
    <property type="entry name" value="Tetracycline Repressor, domain 2"/>
    <property type="match status" value="1"/>
</dbReference>
<reference evidence="4 5" key="1">
    <citation type="submission" date="2020-11" db="EMBL/GenBank/DDBJ databases">
        <title>Fusibacter basophilias sp. nov.</title>
        <authorList>
            <person name="Qiu D."/>
        </authorList>
    </citation>
    <scope>NUCLEOTIDE SEQUENCE [LARGE SCALE GENOMIC DNA]</scope>
    <source>
        <strain evidence="4 5">Q10-2</strain>
    </source>
</reference>
<dbReference type="InterPro" id="IPR009057">
    <property type="entry name" value="Homeodomain-like_sf"/>
</dbReference>
<accession>A0ABR9ZMG1</accession>
<dbReference type="InterPro" id="IPR036271">
    <property type="entry name" value="Tet_transcr_reg_TetR-rel_C_sf"/>
</dbReference>
<evidence type="ECO:0000313" key="5">
    <source>
        <dbReference type="Proteomes" id="UP000614200"/>
    </source>
</evidence>
<proteinExistence type="predicted"/>
<dbReference type="Proteomes" id="UP000614200">
    <property type="component" value="Unassembled WGS sequence"/>
</dbReference>
<gene>
    <name evidence="4" type="ORF">ISU02_00740</name>
</gene>
<keyword evidence="1 2" id="KW-0238">DNA-binding</keyword>
<dbReference type="InterPro" id="IPR050624">
    <property type="entry name" value="HTH-type_Tx_Regulator"/>
</dbReference>
<name>A0ABR9ZMG1_9FIRM</name>
<dbReference type="SUPFAM" id="SSF46689">
    <property type="entry name" value="Homeodomain-like"/>
    <property type="match status" value="1"/>
</dbReference>
<dbReference type="InterPro" id="IPR001647">
    <property type="entry name" value="HTH_TetR"/>
</dbReference>
<feature type="domain" description="HTH tetR-type" evidence="3">
    <location>
        <begin position="15"/>
        <end position="75"/>
    </location>
</feature>
<protein>
    <submittedName>
        <fullName evidence="4">TetR/AcrR family transcriptional regulator</fullName>
    </submittedName>
</protein>
<dbReference type="EMBL" id="JADKNH010000001">
    <property type="protein sequence ID" value="MBF4691619.1"/>
    <property type="molecule type" value="Genomic_DNA"/>
</dbReference>
<keyword evidence="5" id="KW-1185">Reference proteome</keyword>
<evidence type="ECO:0000256" key="2">
    <source>
        <dbReference type="PROSITE-ProRule" id="PRU00335"/>
    </source>
</evidence>
<evidence type="ECO:0000259" key="3">
    <source>
        <dbReference type="PROSITE" id="PS50977"/>
    </source>
</evidence>
<dbReference type="SUPFAM" id="SSF48498">
    <property type="entry name" value="Tetracyclin repressor-like, C-terminal domain"/>
    <property type="match status" value="1"/>
</dbReference>
<evidence type="ECO:0000313" key="4">
    <source>
        <dbReference type="EMBL" id="MBF4691619.1"/>
    </source>
</evidence>
<organism evidence="4 5">
    <name type="scientific">Fusibacter ferrireducens</name>
    <dbReference type="NCBI Taxonomy" id="2785058"/>
    <lineage>
        <taxon>Bacteria</taxon>
        <taxon>Bacillati</taxon>
        <taxon>Bacillota</taxon>
        <taxon>Clostridia</taxon>
        <taxon>Eubacteriales</taxon>
        <taxon>Eubacteriales Family XII. Incertae Sedis</taxon>
        <taxon>Fusibacter</taxon>
    </lineage>
</organism>
<dbReference type="Pfam" id="PF00440">
    <property type="entry name" value="TetR_N"/>
    <property type="match status" value="1"/>
</dbReference>
<comment type="caution">
    <text evidence="4">The sequence shown here is derived from an EMBL/GenBank/DDBJ whole genome shotgun (WGS) entry which is preliminary data.</text>
</comment>
<evidence type="ECO:0000256" key="1">
    <source>
        <dbReference type="ARBA" id="ARBA00023125"/>
    </source>
</evidence>